<feature type="transmembrane region" description="Helical" evidence="1">
    <location>
        <begin position="39"/>
        <end position="60"/>
    </location>
</feature>
<organism evidence="2 3">
    <name type="scientific">Roseovarius aquimarinus</name>
    <dbReference type="NCBI Taxonomy" id="1229156"/>
    <lineage>
        <taxon>Bacteria</taxon>
        <taxon>Pseudomonadati</taxon>
        <taxon>Pseudomonadota</taxon>
        <taxon>Alphaproteobacteria</taxon>
        <taxon>Rhodobacterales</taxon>
        <taxon>Roseobacteraceae</taxon>
        <taxon>Roseovarius</taxon>
    </lineage>
</organism>
<comment type="caution">
    <text evidence="2">The sequence shown here is derived from an EMBL/GenBank/DDBJ whole genome shotgun (WGS) entry which is preliminary data.</text>
</comment>
<keyword evidence="1" id="KW-0472">Membrane</keyword>
<feature type="transmembrane region" description="Helical" evidence="1">
    <location>
        <begin position="66"/>
        <end position="85"/>
    </location>
</feature>
<protein>
    <submittedName>
        <fullName evidence="2">Photosynthetic complex assembly protein PuhE</fullName>
    </submittedName>
</protein>
<dbReference type="InterPro" id="IPR017496">
    <property type="entry name" value="Photo_alph_chp2"/>
</dbReference>
<feature type="transmembrane region" description="Helical" evidence="1">
    <location>
        <begin position="224"/>
        <end position="249"/>
    </location>
</feature>
<feature type="transmembrane region" description="Helical" evidence="1">
    <location>
        <begin position="6"/>
        <end position="27"/>
    </location>
</feature>
<dbReference type="NCBIfam" id="TIGR03055">
    <property type="entry name" value="photo_alph_chp2"/>
    <property type="match status" value="1"/>
</dbReference>
<dbReference type="EMBL" id="JBIHMM010000001">
    <property type="protein sequence ID" value="MFH0252418.1"/>
    <property type="molecule type" value="Genomic_DNA"/>
</dbReference>
<feature type="transmembrane region" description="Helical" evidence="1">
    <location>
        <begin position="149"/>
        <end position="173"/>
    </location>
</feature>
<feature type="transmembrane region" description="Helical" evidence="1">
    <location>
        <begin position="194"/>
        <end position="218"/>
    </location>
</feature>
<keyword evidence="3" id="KW-1185">Reference proteome</keyword>
<dbReference type="Pfam" id="PF12291">
    <property type="entry name" value="DUF3623"/>
    <property type="match status" value="1"/>
</dbReference>
<evidence type="ECO:0000313" key="2">
    <source>
        <dbReference type="EMBL" id="MFH0252418.1"/>
    </source>
</evidence>
<proteinExistence type="predicted"/>
<reference evidence="2 3" key="1">
    <citation type="submission" date="2024-10" db="EMBL/GenBank/DDBJ databases">
        <authorList>
            <person name="Yang X.-N."/>
        </authorList>
    </citation>
    <scope>NUCLEOTIDE SEQUENCE [LARGE SCALE GENOMIC DNA]</scope>
    <source>
        <strain evidence="2 3">CAU 1059</strain>
    </source>
</reference>
<dbReference type="Proteomes" id="UP001607157">
    <property type="component" value="Unassembled WGS sequence"/>
</dbReference>
<evidence type="ECO:0000313" key="3">
    <source>
        <dbReference type="Proteomes" id="UP001607157"/>
    </source>
</evidence>
<feature type="transmembrane region" description="Helical" evidence="1">
    <location>
        <begin position="119"/>
        <end position="137"/>
    </location>
</feature>
<dbReference type="RefSeq" id="WP_377169662.1">
    <property type="nucleotide sequence ID" value="NZ_JBHTJC010000001.1"/>
</dbReference>
<name>A0ABW7I2U8_9RHOB</name>
<keyword evidence="1" id="KW-1133">Transmembrane helix</keyword>
<accession>A0ABW7I2U8</accession>
<evidence type="ECO:0000256" key="1">
    <source>
        <dbReference type="SAM" id="Phobius"/>
    </source>
</evidence>
<keyword evidence="1" id="KW-0812">Transmembrane</keyword>
<sequence length="275" mass="29528">MAAEIWIAAFVALFVWWFSTGAILVAVRRAERHGRAAHVANTALGLPLLVLGCAMIGTAGPGIAGVYSGFLGALAIWAWIELAFLSGVITGPERRACPERIAPLARFVRAWRTVAHHELALLAGLLAVAALGIWQGAGQANGPGGETALWTYLILFIARISAKLNLFAGAPRINTEFVPKPLAHLPSYFRQGPVTLIFPVSITVLSFAVACFLRQLWLAESDPAIVAATLLTALSALALAEHWLMVVPLPDAKLWRWMLPSPSRPIQKEGKTHGL</sequence>
<gene>
    <name evidence="2" type="primary">puhE</name>
    <name evidence="2" type="ORF">ACGRVM_00805</name>
</gene>